<keyword evidence="5" id="KW-0479">Metal-binding</keyword>
<organism evidence="13 14">
    <name type="scientific">Conger conger</name>
    <name type="common">Conger eel</name>
    <name type="synonym">Muraena conger</name>
    <dbReference type="NCBI Taxonomy" id="82655"/>
    <lineage>
        <taxon>Eukaryota</taxon>
        <taxon>Metazoa</taxon>
        <taxon>Chordata</taxon>
        <taxon>Craniata</taxon>
        <taxon>Vertebrata</taxon>
        <taxon>Euteleostomi</taxon>
        <taxon>Actinopterygii</taxon>
        <taxon>Neopterygii</taxon>
        <taxon>Teleostei</taxon>
        <taxon>Anguilliformes</taxon>
        <taxon>Congridae</taxon>
        <taxon>Conger</taxon>
    </lineage>
</organism>
<dbReference type="InterPro" id="IPR000159">
    <property type="entry name" value="RA_dom"/>
</dbReference>
<dbReference type="InterPro" id="IPR046349">
    <property type="entry name" value="C1-like_sf"/>
</dbReference>
<dbReference type="Gene3D" id="3.30.60.20">
    <property type="match status" value="1"/>
</dbReference>
<dbReference type="InterPro" id="IPR002219">
    <property type="entry name" value="PKC_DAG/PE"/>
</dbReference>
<name>A0A9Q1DB87_CONCO</name>
<dbReference type="GO" id="GO:0008270">
    <property type="term" value="F:zinc ion binding"/>
    <property type="evidence" value="ECO:0007669"/>
    <property type="project" value="UniProtKB-KW"/>
</dbReference>
<proteinExistence type="predicted"/>
<sequence length="1187" mass="135752">MGSKRRIECIFFSEFHPTLGPKITYQVPEEYISRELFDTVQVYIITKPELQNKLITVTAMEKKLIGCPVCIEHKKYSRNALLFNLGFVCDAQTKTCALEPIVKKLSGYLTTLELESGFISNEESKQKLVPIMSTLLEELNAKGACTLPIDESNTIHLKLIEQRKDPQIVQEYDVPVFTQCKDQFIKSQWDLTTQQILAYIDGFRHIQKISAEADVELNLVRIAVQNLLYYGVVTLVSIFQYSNVYCTTPKVQNLMDDKSIQEDCLLYVTKPGQKRASLRDVFQLYCGLSPGTTVRDLCSRYSQQLQRVDERWFKQHEYIEKLNMQAILNATGSQDEFVKELLVSLGKIPTLIHEMILVEAWKVKIFPILCQLQDFNPENTFPLYMVIHHEATISNLLETVMYHRESCEAAEDSVLDLVDYCHRKLTLMAGHSESGDQDSHSVDVNSSSIQELQKQSAALEFEISLKALSVLRYITDHTDSVSLSVLTRLLCTHNLPCVLVQLVEHCPWSRFSKGQLEKYIDGKWHQIPREDQVKMTKLDGQVWIALLNLLLKPECQRKYDFNSFNKSQLLKLQAFLTEVLIDQLPNLGELQRFLSHLAVMDPAPPKKDLILEQIPEMWNNIMKENSGKWKALAKYQVKHAFNPSKSDLRQQAQRLALTYNLDVIESLIPEKPKCGSCGSEASKRCSRCQGEWYCRSLARLHVYLPTSGRMSQGELIELQELTLRDRIELTSPPEPRTPRLERVNALRISPGKVPELLSRVRIIRLLGESVDPRLTDQTGEGHDFQPCTHAHPTWCDLCGDFIWGLYKQSLRCSSEYHQPGAYLPSLGDKLGRAARSLCVPAALETVGALCGPQRGALFLWMVWGVGVLLILGPRKQFTCHYRCRGLIQLDCRPGRISFSDQSDNVEDTIETDTNVAMSAGGGEDQTPSFEMTWGSTTSSGYCSQEDSDCEFEQYFTARTSFIRKPKKEKDEQIEWRKQELSVSEIEQKVKEYNAQINSNLFMALNKDGSYTGFIRVQFKLVRPVSVPPPRKSAPPQEGGRRPSGVKRRTSFYLPKDTAKHLHISSRTRAREVIEALLNKFTVVDNPRKFALFERSERHDQVYLRKLGDDERPLLLRLCAGPNEKALSLVLKENETGEVNWDAFTVPELRNFMRILQREEEEHVKQIVQRYARARDKMREALATSTPG</sequence>
<dbReference type="CDD" id="cd17218">
    <property type="entry name" value="RA_RASSF1"/>
    <property type="match status" value="1"/>
</dbReference>
<dbReference type="PROSITE" id="PS50951">
    <property type="entry name" value="SARAH"/>
    <property type="match status" value="1"/>
</dbReference>
<evidence type="ECO:0000259" key="11">
    <source>
        <dbReference type="PROSITE" id="PS50200"/>
    </source>
</evidence>
<dbReference type="Proteomes" id="UP001152803">
    <property type="component" value="Unassembled WGS sequence"/>
</dbReference>
<evidence type="ECO:0000256" key="5">
    <source>
        <dbReference type="ARBA" id="ARBA00022723"/>
    </source>
</evidence>
<evidence type="ECO:0000256" key="1">
    <source>
        <dbReference type="ARBA" id="ARBA00004245"/>
    </source>
</evidence>
<dbReference type="SUPFAM" id="SSF57889">
    <property type="entry name" value="Cysteine-rich domain"/>
    <property type="match status" value="1"/>
</dbReference>
<accession>A0A9Q1DB87</accession>
<feature type="domain" description="SARAH" evidence="12">
    <location>
        <begin position="1137"/>
        <end position="1184"/>
    </location>
</feature>
<reference evidence="13" key="1">
    <citation type="journal article" date="2023" name="Science">
        <title>Genome structures resolve the early diversification of teleost fishes.</title>
        <authorList>
            <person name="Parey E."/>
            <person name="Louis A."/>
            <person name="Montfort J."/>
            <person name="Bouchez O."/>
            <person name="Roques C."/>
            <person name="Iampietro C."/>
            <person name="Lluch J."/>
            <person name="Castinel A."/>
            <person name="Donnadieu C."/>
            <person name="Desvignes T."/>
            <person name="Floi Bucao C."/>
            <person name="Jouanno E."/>
            <person name="Wen M."/>
            <person name="Mejri S."/>
            <person name="Dirks R."/>
            <person name="Jansen H."/>
            <person name="Henkel C."/>
            <person name="Chen W.J."/>
            <person name="Zahm M."/>
            <person name="Cabau C."/>
            <person name="Klopp C."/>
            <person name="Thompson A.W."/>
            <person name="Robinson-Rechavi M."/>
            <person name="Braasch I."/>
            <person name="Lecointre G."/>
            <person name="Bobe J."/>
            <person name="Postlethwait J.H."/>
            <person name="Berthelot C."/>
            <person name="Roest Crollius H."/>
            <person name="Guiguen Y."/>
        </authorList>
    </citation>
    <scope>NUCLEOTIDE SEQUENCE</scope>
    <source>
        <strain evidence="13">Concon-B</strain>
    </source>
</reference>
<evidence type="ECO:0000313" key="14">
    <source>
        <dbReference type="Proteomes" id="UP001152803"/>
    </source>
</evidence>
<dbReference type="Pfam" id="PF16517">
    <property type="entry name" value="Nore1-SARAH"/>
    <property type="match status" value="1"/>
</dbReference>
<evidence type="ECO:0000256" key="8">
    <source>
        <dbReference type="ARBA" id="ARBA00023212"/>
    </source>
</evidence>
<evidence type="ECO:0000256" key="4">
    <source>
        <dbReference type="ARBA" id="ARBA00022701"/>
    </source>
</evidence>
<evidence type="ECO:0000313" key="13">
    <source>
        <dbReference type="EMBL" id="KAJ8265210.1"/>
    </source>
</evidence>
<dbReference type="GO" id="GO:0005874">
    <property type="term" value="C:microtubule"/>
    <property type="evidence" value="ECO:0007669"/>
    <property type="project" value="UniProtKB-KW"/>
</dbReference>
<dbReference type="PROSITE" id="PS50081">
    <property type="entry name" value="ZF_DAG_PE_2"/>
    <property type="match status" value="1"/>
</dbReference>
<feature type="domain" description="Phorbol-ester/DAG-type" evidence="10">
    <location>
        <begin position="781"/>
        <end position="813"/>
    </location>
</feature>
<evidence type="ECO:0000256" key="2">
    <source>
        <dbReference type="ARBA" id="ARBA00022490"/>
    </source>
</evidence>
<dbReference type="SUPFAM" id="SSF54236">
    <property type="entry name" value="Ubiquitin-like"/>
    <property type="match status" value="1"/>
</dbReference>
<keyword evidence="4" id="KW-0493">Microtubule</keyword>
<evidence type="ECO:0000259" key="10">
    <source>
        <dbReference type="PROSITE" id="PS50081"/>
    </source>
</evidence>
<dbReference type="AlphaFoldDB" id="A0A9Q1DB87"/>
<dbReference type="InterPro" id="IPR009348">
    <property type="entry name" value="NPR2-like"/>
</dbReference>
<dbReference type="Gene3D" id="3.10.20.90">
    <property type="entry name" value="Phosphatidylinositol 3-kinase Catalytic Subunit, Chain A, domain 1"/>
    <property type="match status" value="1"/>
</dbReference>
<dbReference type="PANTHER" id="PTHR13244:SF7">
    <property type="entry name" value="ZINC FINGER MYND DOMAIN-CONTAINING PROTEIN 10"/>
    <property type="match status" value="1"/>
</dbReference>
<comment type="caution">
    <text evidence="13">The sequence shown here is derived from an EMBL/GenBank/DDBJ whole genome shotgun (WGS) entry which is preliminary data.</text>
</comment>
<dbReference type="GO" id="GO:0036158">
    <property type="term" value="P:outer dynein arm assembly"/>
    <property type="evidence" value="ECO:0007669"/>
    <property type="project" value="TreeGrafter"/>
</dbReference>
<dbReference type="OrthoDB" id="432970at2759"/>
<evidence type="ECO:0000256" key="3">
    <source>
        <dbReference type="ARBA" id="ARBA00022553"/>
    </source>
</evidence>
<dbReference type="GO" id="GO:0036159">
    <property type="term" value="P:inner dynein arm assembly"/>
    <property type="evidence" value="ECO:0007669"/>
    <property type="project" value="TreeGrafter"/>
</dbReference>
<dbReference type="InterPro" id="IPR011524">
    <property type="entry name" value="SARAH_dom"/>
</dbReference>
<dbReference type="GO" id="GO:0005737">
    <property type="term" value="C:cytoplasm"/>
    <property type="evidence" value="ECO:0007669"/>
    <property type="project" value="TreeGrafter"/>
</dbReference>
<keyword evidence="7" id="KW-0862">Zinc</keyword>
<evidence type="ECO:0000256" key="6">
    <source>
        <dbReference type="ARBA" id="ARBA00022771"/>
    </source>
</evidence>
<dbReference type="Gene3D" id="1.20.5.110">
    <property type="match status" value="1"/>
</dbReference>
<dbReference type="SMART" id="SM00314">
    <property type="entry name" value="RA"/>
    <property type="match status" value="1"/>
</dbReference>
<keyword evidence="3" id="KW-0597">Phosphoprotein</keyword>
<dbReference type="Pfam" id="PF00788">
    <property type="entry name" value="RA"/>
    <property type="match status" value="1"/>
</dbReference>
<dbReference type="GO" id="GO:0007165">
    <property type="term" value="P:signal transduction"/>
    <property type="evidence" value="ECO:0007669"/>
    <property type="project" value="InterPro"/>
</dbReference>
<keyword evidence="8" id="KW-0206">Cytoskeleton</keyword>
<dbReference type="Pfam" id="PF06218">
    <property type="entry name" value="NPR2"/>
    <property type="match status" value="1"/>
</dbReference>
<protein>
    <submittedName>
        <fullName evidence="13">Uncharacterized protein</fullName>
    </submittedName>
</protein>
<dbReference type="PANTHER" id="PTHR13244">
    <property type="entry name" value="ZINC FINGER MYND DOMAIN CONTAINING PROTEIN 10"/>
    <property type="match status" value="1"/>
</dbReference>
<dbReference type="InterPro" id="IPR033600">
    <property type="entry name" value="RASSF1_RA"/>
</dbReference>
<feature type="region of interest" description="Disordered" evidence="9">
    <location>
        <begin position="1025"/>
        <end position="1048"/>
    </location>
</feature>
<gene>
    <name evidence="13" type="ORF">COCON_G00143090</name>
</gene>
<dbReference type="EMBL" id="JAFJMO010000010">
    <property type="protein sequence ID" value="KAJ8265210.1"/>
    <property type="molecule type" value="Genomic_DNA"/>
</dbReference>
<comment type="subcellular location">
    <subcellularLocation>
        <location evidence="1">Cytoplasm</location>
        <location evidence="1">Cytoskeleton</location>
    </subcellularLocation>
</comment>
<dbReference type="GO" id="GO:0044458">
    <property type="term" value="P:motile cilium assembly"/>
    <property type="evidence" value="ECO:0007669"/>
    <property type="project" value="TreeGrafter"/>
</dbReference>
<dbReference type="InterPro" id="IPR052298">
    <property type="entry name" value="ZMYND10"/>
</dbReference>
<keyword evidence="6" id="KW-0863">Zinc-finger</keyword>
<dbReference type="FunFam" id="3.10.20.90:FF:000048">
    <property type="entry name" value="Ras association domain family member 1"/>
    <property type="match status" value="1"/>
</dbReference>
<keyword evidence="14" id="KW-1185">Reference proteome</keyword>
<dbReference type="PROSITE" id="PS50200">
    <property type="entry name" value="RA"/>
    <property type="match status" value="1"/>
</dbReference>
<feature type="domain" description="Ras-associating" evidence="11">
    <location>
        <begin position="1045"/>
        <end position="1135"/>
    </location>
</feature>
<evidence type="ECO:0000256" key="9">
    <source>
        <dbReference type="SAM" id="MobiDB-lite"/>
    </source>
</evidence>
<dbReference type="InterPro" id="IPR029071">
    <property type="entry name" value="Ubiquitin-like_domsf"/>
</dbReference>
<dbReference type="GO" id="GO:0034451">
    <property type="term" value="C:centriolar satellite"/>
    <property type="evidence" value="ECO:0007669"/>
    <property type="project" value="TreeGrafter"/>
</dbReference>
<keyword evidence="2" id="KW-0963">Cytoplasm</keyword>
<evidence type="ECO:0000256" key="7">
    <source>
        <dbReference type="ARBA" id="ARBA00022833"/>
    </source>
</evidence>
<evidence type="ECO:0000259" key="12">
    <source>
        <dbReference type="PROSITE" id="PS50951"/>
    </source>
</evidence>